<name>A0A7J9DCU0_9ROSI</name>
<dbReference type="GO" id="GO:0003676">
    <property type="term" value="F:nucleic acid binding"/>
    <property type="evidence" value="ECO:0007669"/>
    <property type="project" value="InterPro"/>
</dbReference>
<dbReference type="GO" id="GO:0004523">
    <property type="term" value="F:RNA-DNA hybrid ribonuclease activity"/>
    <property type="evidence" value="ECO:0007669"/>
    <property type="project" value="InterPro"/>
</dbReference>
<dbReference type="Pfam" id="PF13456">
    <property type="entry name" value="RVT_3"/>
    <property type="match status" value="1"/>
</dbReference>
<organism evidence="2 3">
    <name type="scientific">Gossypium trilobum</name>
    <dbReference type="NCBI Taxonomy" id="34281"/>
    <lineage>
        <taxon>Eukaryota</taxon>
        <taxon>Viridiplantae</taxon>
        <taxon>Streptophyta</taxon>
        <taxon>Embryophyta</taxon>
        <taxon>Tracheophyta</taxon>
        <taxon>Spermatophyta</taxon>
        <taxon>Magnoliopsida</taxon>
        <taxon>eudicotyledons</taxon>
        <taxon>Gunneridae</taxon>
        <taxon>Pentapetalae</taxon>
        <taxon>rosids</taxon>
        <taxon>malvids</taxon>
        <taxon>Malvales</taxon>
        <taxon>Malvaceae</taxon>
        <taxon>Malvoideae</taxon>
        <taxon>Gossypium</taxon>
    </lineage>
</organism>
<feature type="domain" description="RNase H type-1" evidence="1">
    <location>
        <begin position="27"/>
        <end position="146"/>
    </location>
</feature>
<protein>
    <recommendedName>
        <fullName evidence="1">RNase H type-1 domain-containing protein</fullName>
    </recommendedName>
</protein>
<sequence length="174" mass="19653">MLNELLLSSNIVVKKWIKPPKGVVKINFDAIVGDNRIGYGTIVRDDEGFVFEGGGGFIGKMMSVEEAKCFVFEGSIKLACQLKITGHVLFETDHVGLINKLRNLATDVTIIDARIKECKDAFNNFNSVDLIWTKRSCNTVVDLICTKICNEDKTWFFYMDYPVEFHNDVICDVT</sequence>
<evidence type="ECO:0000313" key="3">
    <source>
        <dbReference type="Proteomes" id="UP000593568"/>
    </source>
</evidence>
<dbReference type="InterPro" id="IPR053151">
    <property type="entry name" value="RNase_H-like"/>
</dbReference>
<dbReference type="EMBL" id="JABEZW010000001">
    <property type="protein sequence ID" value="MBA0758533.1"/>
    <property type="molecule type" value="Genomic_DNA"/>
</dbReference>
<proteinExistence type="predicted"/>
<dbReference type="InterPro" id="IPR002156">
    <property type="entry name" value="RNaseH_domain"/>
</dbReference>
<evidence type="ECO:0000313" key="2">
    <source>
        <dbReference type="EMBL" id="MBA0758533.1"/>
    </source>
</evidence>
<gene>
    <name evidence="2" type="ORF">Gotri_021516</name>
</gene>
<dbReference type="PANTHER" id="PTHR47723:SF19">
    <property type="entry name" value="POLYNUCLEOTIDYL TRANSFERASE, RIBONUCLEASE H-LIKE SUPERFAMILY PROTEIN"/>
    <property type="match status" value="1"/>
</dbReference>
<keyword evidence="3" id="KW-1185">Reference proteome</keyword>
<dbReference type="PANTHER" id="PTHR47723">
    <property type="entry name" value="OS05G0353850 PROTEIN"/>
    <property type="match status" value="1"/>
</dbReference>
<evidence type="ECO:0000259" key="1">
    <source>
        <dbReference type="Pfam" id="PF13456"/>
    </source>
</evidence>
<dbReference type="Proteomes" id="UP000593568">
    <property type="component" value="Unassembled WGS sequence"/>
</dbReference>
<dbReference type="AlphaFoldDB" id="A0A7J9DCU0"/>
<accession>A0A7J9DCU0</accession>
<reference evidence="2 3" key="1">
    <citation type="journal article" date="2019" name="Genome Biol. Evol.">
        <title>Insights into the evolution of the New World diploid cottons (Gossypium, subgenus Houzingenia) based on genome sequencing.</title>
        <authorList>
            <person name="Grover C.E."/>
            <person name="Arick M.A. 2nd"/>
            <person name="Thrash A."/>
            <person name="Conover J.L."/>
            <person name="Sanders W.S."/>
            <person name="Peterson D.G."/>
            <person name="Frelichowski J.E."/>
            <person name="Scheffler J.A."/>
            <person name="Scheffler B.E."/>
            <person name="Wendel J.F."/>
        </authorList>
    </citation>
    <scope>NUCLEOTIDE SEQUENCE [LARGE SCALE GENOMIC DNA]</scope>
    <source>
        <strain evidence="2">8</strain>
        <tissue evidence="2">Leaf</tissue>
    </source>
</reference>
<comment type="caution">
    <text evidence="2">The sequence shown here is derived from an EMBL/GenBank/DDBJ whole genome shotgun (WGS) entry which is preliminary data.</text>
</comment>